<gene>
    <name evidence="1" type="ORF">GIY56_16125</name>
</gene>
<name>A0A6L6HRS6_9RHOB</name>
<organism evidence="1 2">
    <name type="scientific">Paracoccus lichenicola</name>
    <dbReference type="NCBI Taxonomy" id="2665644"/>
    <lineage>
        <taxon>Bacteria</taxon>
        <taxon>Pseudomonadati</taxon>
        <taxon>Pseudomonadota</taxon>
        <taxon>Alphaproteobacteria</taxon>
        <taxon>Rhodobacterales</taxon>
        <taxon>Paracoccaceae</taxon>
        <taxon>Paracoccus</taxon>
    </lineage>
</organism>
<protein>
    <submittedName>
        <fullName evidence="1">Uncharacterized protein</fullName>
    </submittedName>
</protein>
<evidence type="ECO:0000313" key="2">
    <source>
        <dbReference type="Proteomes" id="UP000481417"/>
    </source>
</evidence>
<comment type="caution">
    <text evidence="1">The sequence shown here is derived from an EMBL/GenBank/DDBJ whole genome shotgun (WGS) entry which is preliminary data.</text>
</comment>
<keyword evidence="2" id="KW-1185">Reference proteome</keyword>
<dbReference type="AlphaFoldDB" id="A0A6L6HRS6"/>
<dbReference type="EMBL" id="WMBT01000017">
    <property type="protein sequence ID" value="MTE01817.1"/>
    <property type="molecule type" value="Genomic_DNA"/>
</dbReference>
<dbReference type="Proteomes" id="UP000481417">
    <property type="component" value="Unassembled WGS sequence"/>
</dbReference>
<proteinExistence type="predicted"/>
<accession>A0A6L6HRS6</accession>
<dbReference type="RefSeq" id="WP_154765893.1">
    <property type="nucleotide sequence ID" value="NZ_WMBT01000017.1"/>
</dbReference>
<sequence>MPNSIKSKPSQSPDNSIRRRAKAFQRIERNGRVGWLYEWNTGAIDVIFAPDDFTFDRSKARHLQVQSTISD</sequence>
<reference evidence="1 2" key="1">
    <citation type="submission" date="2019-11" db="EMBL/GenBank/DDBJ databases">
        <authorList>
            <person name="Lang L."/>
        </authorList>
    </citation>
    <scope>NUCLEOTIDE SEQUENCE [LARGE SCALE GENOMIC DNA]</scope>
    <source>
        <strain evidence="1 2">YIM 132242</strain>
    </source>
</reference>
<evidence type="ECO:0000313" key="1">
    <source>
        <dbReference type="EMBL" id="MTE01817.1"/>
    </source>
</evidence>